<evidence type="ECO:0000256" key="2">
    <source>
        <dbReference type="ARBA" id="ARBA00010432"/>
    </source>
</evidence>
<comment type="function">
    <text evidence="7">Component of the ESCRT-I complex, a regulator of vesicular trafficking process. Required for the sorting of endocytic ubiquitinated cargos into multivesicular bodies.</text>
</comment>
<evidence type="ECO:0000313" key="11">
    <source>
        <dbReference type="WBParaSite" id="Hba_12879"/>
    </source>
</evidence>
<dbReference type="InterPro" id="IPR040297">
    <property type="entry name" value="MVB12B"/>
</dbReference>
<dbReference type="GO" id="GO:0019075">
    <property type="term" value="P:virus maturation"/>
    <property type="evidence" value="ECO:0007669"/>
    <property type="project" value="TreeGrafter"/>
</dbReference>
<dbReference type="InterPro" id="IPR018798">
    <property type="entry name" value="MVB12A/B"/>
</dbReference>
<proteinExistence type="inferred from homology"/>
<dbReference type="GO" id="GO:0046755">
    <property type="term" value="P:viral budding"/>
    <property type="evidence" value="ECO:0007669"/>
    <property type="project" value="TreeGrafter"/>
</dbReference>
<dbReference type="Proteomes" id="UP000095283">
    <property type="component" value="Unplaced"/>
</dbReference>
<dbReference type="InterPro" id="IPR023341">
    <property type="entry name" value="MABP"/>
</dbReference>
<evidence type="ECO:0000256" key="6">
    <source>
        <dbReference type="ARBA" id="ARBA00023136"/>
    </source>
</evidence>
<keyword evidence="10" id="KW-1185">Reference proteome</keyword>
<dbReference type="GO" id="GO:0031902">
    <property type="term" value="C:late endosome membrane"/>
    <property type="evidence" value="ECO:0007669"/>
    <property type="project" value="UniProtKB-SubCell"/>
</dbReference>
<name>A0A1I7X5J9_HETBA</name>
<feature type="domain" description="UMA" evidence="8">
    <location>
        <begin position="237"/>
        <end position="287"/>
    </location>
</feature>
<dbReference type="InterPro" id="IPR023340">
    <property type="entry name" value="UMA"/>
</dbReference>
<dbReference type="Gene3D" id="2.100.10.50">
    <property type="match status" value="1"/>
</dbReference>
<dbReference type="GO" id="GO:0042058">
    <property type="term" value="P:regulation of epidermal growth factor receptor signaling pathway"/>
    <property type="evidence" value="ECO:0007669"/>
    <property type="project" value="TreeGrafter"/>
</dbReference>
<evidence type="ECO:0000313" key="10">
    <source>
        <dbReference type="Proteomes" id="UP000095283"/>
    </source>
</evidence>
<dbReference type="PANTHER" id="PTHR31547">
    <property type="entry name" value="MULTIVESICULAR BODY SUBUNIT 12B"/>
    <property type="match status" value="1"/>
</dbReference>
<accession>A0A1I7X5J9</accession>
<evidence type="ECO:0000256" key="7">
    <source>
        <dbReference type="ARBA" id="ARBA00053101"/>
    </source>
</evidence>
<dbReference type="PROSITE" id="PS51497">
    <property type="entry name" value="UMA"/>
    <property type="match status" value="1"/>
</dbReference>
<dbReference type="GO" id="GO:0015031">
    <property type="term" value="P:protein transport"/>
    <property type="evidence" value="ECO:0007669"/>
    <property type="project" value="UniProtKB-KW"/>
</dbReference>
<comment type="similarity">
    <text evidence="2">Belongs to the MVB12 family.</text>
</comment>
<feature type="domain" description="MABP" evidence="9">
    <location>
        <begin position="16"/>
        <end position="176"/>
    </location>
</feature>
<keyword evidence="4" id="KW-0967">Endosome</keyword>
<dbReference type="FunFam" id="2.100.10.50:FF:000002">
    <property type="entry name" value="Multivesicular body subunit 12B"/>
    <property type="match status" value="1"/>
</dbReference>
<protein>
    <submittedName>
        <fullName evidence="11">ESCRT-I complex subunit MVB12A</fullName>
    </submittedName>
</protein>
<evidence type="ECO:0000259" key="8">
    <source>
        <dbReference type="PROSITE" id="PS51497"/>
    </source>
</evidence>
<sequence length="291" mass="31932">MVEQELCKYEDVAVSPLPITALCIVSDKSKCPKGFLAYLQHVFINLIITRTHDDGSDADLWRESSFSIWSRPVRYLAVSREIPETAIKATVSVVTDITVVRDSDPIPHGFIAIDYCADSREKSLRKRFICVKTEPRDTVVDAVGEIIILNKSKKTPRGFTLAGEVDGATICFRVVVIPQTFGLIHSLSDRNLASSGLTPPCPGLYPVLGQSGSSPADLAVQNNFTIKNVAVQRVKGDEGVPFKLSAHLAKGLEINKASAMPELSSFDIRRLDTDEFVYNFALEKATLANFS</sequence>
<evidence type="ECO:0000256" key="5">
    <source>
        <dbReference type="ARBA" id="ARBA00022927"/>
    </source>
</evidence>
<comment type="subcellular location">
    <subcellularLocation>
        <location evidence="1">Late endosome membrane</location>
        <topology evidence="1">Peripheral membrane protein</topology>
    </subcellularLocation>
</comment>
<keyword evidence="5" id="KW-0653">Protein transport</keyword>
<organism evidence="10 11">
    <name type="scientific">Heterorhabditis bacteriophora</name>
    <name type="common">Entomopathogenic nematode worm</name>
    <dbReference type="NCBI Taxonomy" id="37862"/>
    <lineage>
        <taxon>Eukaryota</taxon>
        <taxon>Metazoa</taxon>
        <taxon>Ecdysozoa</taxon>
        <taxon>Nematoda</taxon>
        <taxon>Chromadorea</taxon>
        <taxon>Rhabditida</taxon>
        <taxon>Rhabditina</taxon>
        <taxon>Rhabditomorpha</taxon>
        <taxon>Strongyloidea</taxon>
        <taxon>Heterorhabditidae</taxon>
        <taxon>Heterorhabditis</taxon>
    </lineage>
</organism>
<dbReference type="AlphaFoldDB" id="A0A1I7X5J9"/>
<keyword evidence="6" id="KW-0472">Membrane</keyword>
<dbReference type="PROSITE" id="PS51498">
    <property type="entry name" value="MABP"/>
    <property type="match status" value="1"/>
</dbReference>
<dbReference type="WBParaSite" id="Hba_12879">
    <property type="protein sequence ID" value="Hba_12879"/>
    <property type="gene ID" value="Hba_12879"/>
</dbReference>
<evidence type="ECO:0000256" key="4">
    <source>
        <dbReference type="ARBA" id="ARBA00022753"/>
    </source>
</evidence>
<reference evidence="11" key="1">
    <citation type="submission" date="2016-11" db="UniProtKB">
        <authorList>
            <consortium name="WormBaseParasite"/>
        </authorList>
    </citation>
    <scope>IDENTIFICATION</scope>
</reference>
<evidence type="ECO:0000259" key="9">
    <source>
        <dbReference type="PROSITE" id="PS51498"/>
    </source>
</evidence>
<dbReference type="Pfam" id="PF10240">
    <property type="entry name" value="DUF2464"/>
    <property type="match status" value="1"/>
</dbReference>
<dbReference type="GO" id="GO:0000813">
    <property type="term" value="C:ESCRT I complex"/>
    <property type="evidence" value="ECO:0007669"/>
    <property type="project" value="InterPro"/>
</dbReference>
<dbReference type="PANTHER" id="PTHR31547:SF1">
    <property type="entry name" value="MULTIVESICULAR BODY SUBUNIT 12B"/>
    <property type="match status" value="1"/>
</dbReference>
<keyword evidence="3" id="KW-0813">Transport</keyword>
<evidence type="ECO:0000256" key="3">
    <source>
        <dbReference type="ARBA" id="ARBA00022448"/>
    </source>
</evidence>
<evidence type="ECO:0000256" key="1">
    <source>
        <dbReference type="ARBA" id="ARBA00004633"/>
    </source>
</evidence>